<dbReference type="InterPro" id="IPR013656">
    <property type="entry name" value="PAS_4"/>
</dbReference>
<dbReference type="EMBL" id="FUYJ01000003">
    <property type="protein sequence ID" value="SKA97938.1"/>
    <property type="molecule type" value="Genomic_DNA"/>
</dbReference>
<dbReference type="PROSITE" id="PS50113">
    <property type="entry name" value="PAC"/>
    <property type="match status" value="1"/>
</dbReference>
<evidence type="ECO:0000256" key="3">
    <source>
        <dbReference type="SAM" id="Coils"/>
    </source>
</evidence>
<dbReference type="SMART" id="SM00091">
    <property type="entry name" value="PAS"/>
    <property type="match status" value="2"/>
</dbReference>
<dbReference type="InterPro" id="IPR003593">
    <property type="entry name" value="AAA+_ATPase"/>
</dbReference>
<dbReference type="PROSITE" id="PS50045">
    <property type="entry name" value="SIGMA54_INTERACT_4"/>
    <property type="match status" value="1"/>
</dbReference>
<evidence type="ECO:0000259" key="6">
    <source>
        <dbReference type="PROSITE" id="PS50113"/>
    </source>
</evidence>
<feature type="coiled-coil region" evidence="3">
    <location>
        <begin position="234"/>
        <end position="261"/>
    </location>
</feature>
<proteinExistence type="predicted"/>
<dbReference type="Proteomes" id="UP000190042">
    <property type="component" value="Unassembled WGS sequence"/>
</dbReference>
<dbReference type="PANTHER" id="PTHR32071">
    <property type="entry name" value="TRANSCRIPTIONAL REGULATORY PROTEIN"/>
    <property type="match status" value="1"/>
</dbReference>
<evidence type="ECO:0000313" key="8">
    <source>
        <dbReference type="Proteomes" id="UP000190042"/>
    </source>
</evidence>
<dbReference type="Pfam" id="PF25601">
    <property type="entry name" value="AAA_lid_14"/>
    <property type="match status" value="1"/>
</dbReference>
<evidence type="ECO:0000313" key="7">
    <source>
        <dbReference type="EMBL" id="SKA97938.1"/>
    </source>
</evidence>
<keyword evidence="8" id="KW-1185">Reference proteome</keyword>
<dbReference type="InterPro" id="IPR000014">
    <property type="entry name" value="PAS"/>
</dbReference>
<reference evidence="8" key="1">
    <citation type="submission" date="2017-02" db="EMBL/GenBank/DDBJ databases">
        <authorList>
            <person name="Varghese N."/>
            <person name="Submissions S."/>
        </authorList>
    </citation>
    <scope>NUCLEOTIDE SEQUENCE [LARGE SCALE GENOMIC DNA]</scope>
    <source>
        <strain evidence="8">DSM 23966</strain>
    </source>
</reference>
<dbReference type="CDD" id="cd00009">
    <property type="entry name" value="AAA"/>
    <property type="match status" value="1"/>
</dbReference>
<dbReference type="SUPFAM" id="SSF46689">
    <property type="entry name" value="Homeodomain-like"/>
    <property type="match status" value="1"/>
</dbReference>
<dbReference type="PROSITE" id="PS00675">
    <property type="entry name" value="SIGMA54_INTERACT_1"/>
    <property type="match status" value="1"/>
</dbReference>
<dbReference type="InterPro" id="IPR025662">
    <property type="entry name" value="Sigma_54_int_dom_ATP-bd_1"/>
</dbReference>
<dbReference type="Gene3D" id="1.10.10.60">
    <property type="entry name" value="Homeodomain-like"/>
    <property type="match status" value="1"/>
</dbReference>
<evidence type="ECO:0000259" key="5">
    <source>
        <dbReference type="PROSITE" id="PS50112"/>
    </source>
</evidence>
<feature type="domain" description="Sigma-54 factor interaction" evidence="4">
    <location>
        <begin position="268"/>
        <end position="481"/>
    </location>
</feature>
<dbReference type="InterPro" id="IPR000700">
    <property type="entry name" value="PAS-assoc_C"/>
</dbReference>
<keyword evidence="2" id="KW-0067">ATP-binding</keyword>
<protein>
    <submittedName>
        <fullName evidence="7">PAS domain S-box-containing protein</fullName>
    </submittedName>
</protein>
<name>A0A1T4Y8V6_9BACL</name>
<dbReference type="SMART" id="SM00382">
    <property type="entry name" value="AAA"/>
    <property type="match status" value="1"/>
</dbReference>
<dbReference type="Gene3D" id="1.10.8.60">
    <property type="match status" value="1"/>
</dbReference>
<dbReference type="Pfam" id="PF08448">
    <property type="entry name" value="PAS_4"/>
    <property type="match status" value="1"/>
</dbReference>
<evidence type="ECO:0000256" key="2">
    <source>
        <dbReference type="ARBA" id="ARBA00022840"/>
    </source>
</evidence>
<dbReference type="SUPFAM" id="SSF52540">
    <property type="entry name" value="P-loop containing nucleoside triphosphate hydrolases"/>
    <property type="match status" value="1"/>
</dbReference>
<dbReference type="AlphaFoldDB" id="A0A1T4Y8V6"/>
<keyword evidence="3" id="KW-0175">Coiled coil</keyword>
<gene>
    <name evidence="7" type="ORF">SAMN04244570_1971</name>
</gene>
<dbReference type="InterPro" id="IPR002078">
    <property type="entry name" value="Sigma_54_int"/>
</dbReference>
<dbReference type="NCBIfam" id="TIGR00229">
    <property type="entry name" value="sensory_box"/>
    <property type="match status" value="1"/>
</dbReference>
<dbReference type="RefSeq" id="WP_245799476.1">
    <property type="nucleotide sequence ID" value="NZ_FUYJ01000003.1"/>
</dbReference>
<dbReference type="InterPro" id="IPR058031">
    <property type="entry name" value="AAA_lid_NorR"/>
</dbReference>
<dbReference type="PROSITE" id="PS50112">
    <property type="entry name" value="PAS"/>
    <property type="match status" value="1"/>
</dbReference>
<organism evidence="7 8">
    <name type="scientific">Sporosarcina newyorkensis</name>
    <dbReference type="NCBI Taxonomy" id="759851"/>
    <lineage>
        <taxon>Bacteria</taxon>
        <taxon>Bacillati</taxon>
        <taxon>Bacillota</taxon>
        <taxon>Bacilli</taxon>
        <taxon>Bacillales</taxon>
        <taxon>Caryophanaceae</taxon>
        <taxon>Sporosarcina</taxon>
    </lineage>
</organism>
<feature type="domain" description="PAC" evidence="6">
    <location>
        <begin position="191"/>
        <end position="243"/>
    </location>
</feature>
<dbReference type="InterPro" id="IPR035965">
    <property type="entry name" value="PAS-like_dom_sf"/>
</dbReference>
<evidence type="ECO:0000256" key="1">
    <source>
        <dbReference type="ARBA" id="ARBA00022741"/>
    </source>
</evidence>
<accession>A0A1T4Y8V6</accession>
<dbReference type="InterPro" id="IPR027417">
    <property type="entry name" value="P-loop_NTPase"/>
</dbReference>
<dbReference type="Pfam" id="PF00158">
    <property type="entry name" value="Sigma54_activat"/>
    <property type="match status" value="1"/>
</dbReference>
<evidence type="ECO:0000259" key="4">
    <source>
        <dbReference type="PROSITE" id="PS50045"/>
    </source>
</evidence>
<dbReference type="CDD" id="cd00130">
    <property type="entry name" value="PAS"/>
    <property type="match status" value="1"/>
</dbReference>
<dbReference type="GO" id="GO:0006355">
    <property type="term" value="P:regulation of DNA-templated transcription"/>
    <property type="evidence" value="ECO:0007669"/>
    <property type="project" value="InterPro"/>
</dbReference>
<dbReference type="Gene3D" id="3.40.50.300">
    <property type="entry name" value="P-loop containing nucleotide triphosphate hydrolases"/>
    <property type="match status" value="1"/>
</dbReference>
<dbReference type="Gene3D" id="3.30.450.20">
    <property type="entry name" value="PAS domain"/>
    <property type="match status" value="1"/>
</dbReference>
<dbReference type="PANTHER" id="PTHR32071:SF122">
    <property type="entry name" value="SIGMA FACTOR"/>
    <property type="match status" value="1"/>
</dbReference>
<sequence length="562" mass="63931">MEYKDSLKVGMIKYDDRLIAEGMGLLFETAPIGLVVLDDKGCVKSLNLYAREKFKSAAISEGSYIMDYIETVPASETFKMIRCNIDGETLIGKIEKYENGDYLLLQTEEELDQLLLGIDTYRNLLLDFKAIFDHSYDVIYVSDGQGQTLRVSAASERLWGYKESELVGKTVYQLEAEGVFTPSVTREVLEREEKVSLVQTTKMGRRLLVVGTPIKDSNGNILRVVNASRDVTELKELKGEIDLLKQMMEGYRQEIEQLRENEALERRFIARSAGMRQVIQFAQRVAKADSPILLLGESGVGKEGIATLIHKWSNRSSGPLLVTSCETVSAEMLEKELLGAEDRLGLIEMANSGTLFLEQVDKMPMSIQAKLVRALQRGILEEKKVDVRIIATASEDLKVKLEEGKFREDFYYYLNVVPIEVPSLRERREDIIPLIIHFLKELNELYKDDRKINPNVLKTLEKYDWPGNVQELRNITERLYVTSEGQEIGPEALPSSLDLINRNEQAVQVYEIMPLKSAVELVEQQLLELAGKKYASTTQIARALQIDQSTVSRKLKRYFKEE</sequence>
<dbReference type="SUPFAM" id="SSF55785">
    <property type="entry name" value="PYP-like sensor domain (PAS domain)"/>
    <property type="match status" value="1"/>
</dbReference>
<dbReference type="GO" id="GO:0005524">
    <property type="term" value="F:ATP binding"/>
    <property type="evidence" value="ECO:0007669"/>
    <property type="project" value="UniProtKB-KW"/>
</dbReference>
<feature type="domain" description="PAS" evidence="5">
    <location>
        <begin position="128"/>
        <end position="174"/>
    </location>
</feature>
<keyword evidence="1" id="KW-0547">Nucleotide-binding</keyword>
<dbReference type="InterPro" id="IPR009057">
    <property type="entry name" value="Homeodomain-like_sf"/>
</dbReference>